<accession>A0A6N8IM36</accession>
<protein>
    <submittedName>
        <fullName evidence="2">Uncharacterized protein</fullName>
    </submittedName>
</protein>
<feature type="region of interest" description="Disordered" evidence="1">
    <location>
        <begin position="276"/>
        <end position="295"/>
    </location>
</feature>
<name>A0A6N8IM36_9BURK</name>
<dbReference type="Proteomes" id="UP000469385">
    <property type="component" value="Unassembled WGS sequence"/>
</dbReference>
<evidence type="ECO:0000256" key="1">
    <source>
        <dbReference type="SAM" id="MobiDB-lite"/>
    </source>
</evidence>
<sequence>MSAAEGGIAHSKRPDLSHSRAPSPGTARQAGCDSRGIKAIWATSRALDLSKTTTQRQLVTHSIFGAIGGLFIATASFAVHAEPTKPDQFDVVGVRFGMTVDEAKAALKAHDARIVITDEATFKEQPGLRGGGIAAVKGCIADQKNPCREQITVHFGQSTKQAYSIVRFVLNNEDSAQQAVVDGLKKKYGAPFIGAKDIRNDGGNLWGGLVYSPKGERLPTANCPPGDALTPPRHSNASCGLSIWVTAEGSGMQKGRSGKFLIGAADHTILMKEIQAQQAAAPQPPPKKPDAPVKL</sequence>
<dbReference type="AlphaFoldDB" id="A0A6N8IM36"/>
<proteinExistence type="predicted"/>
<evidence type="ECO:0000313" key="3">
    <source>
        <dbReference type="Proteomes" id="UP000469385"/>
    </source>
</evidence>
<gene>
    <name evidence="2" type="ORF">GON04_00245</name>
</gene>
<feature type="region of interest" description="Disordered" evidence="1">
    <location>
        <begin position="1"/>
        <end position="32"/>
    </location>
</feature>
<keyword evidence="3" id="KW-1185">Reference proteome</keyword>
<dbReference type="EMBL" id="WSEL01000002">
    <property type="protein sequence ID" value="MVQ27858.1"/>
    <property type="molecule type" value="Genomic_DNA"/>
</dbReference>
<comment type="caution">
    <text evidence="2">The sequence shown here is derived from an EMBL/GenBank/DDBJ whole genome shotgun (WGS) entry which is preliminary data.</text>
</comment>
<dbReference type="RefSeq" id="WP_157396002.1">
    <property type="nucleotide sequence ID" value="NZ_WSEL01000002.1"/>
</dbReference>
<evidence type="ECO:0000313" key="2">
    <source>
        <dbReference type="EMBL" id="MVQ27858.1"/>
    </source>
</evidence>
<organism evidence="2 3">
    <name type="scientific">Ramlibacter pinisoli</name>
    <dbReference type="NCBI Taxonomy" id="2682844"/>
    <lineage>
        <taxon>Bacteria</taxon>
        <taxon>Pseudomonadati</taxon>
        <taxon>Pseudomonadota</taxon>
        <taxon>Betaproteobacteria</taxon>
        <taxon>Burkholderiales</taxon>
        <taxon>Comamonadaceae</taxon>
        <taxon>Ramlibacter</taxon>
    </lineage>
</organism>
<reference evidence="2 3" key="1">
    <citation type="submission" date="2019-12" db="EMBL/GenBank/DDBJ databases">
        <authorList>
            <person name="Huq M.A."/>
        </authorList>
    </citation>
    <scope>NUCLEOTIDE SEQUENCE [LARGE SCALE GENOMIC DNA]</scope>
    <source>
        <strain evidence="2 3">MAH-25</strain>
    </source>
</reference>